<keyword evidence="4" id="KW-1185">Reference proteome</keyword>
<organism evidence="3 4">
    <name type="scientific">Peptoniphilus duerdenii ATCC BAA-1640</name>
    <dbReference type="NCBI Taxonomy" id="862517"/>
    <lineage>
        <taxon>Bacteria</taxon>
        <taxon>Bacillati</taxon>
        <taxon>Bacillota</taxon>
        <taxon>Tissierellia</taxon>
        <taxon>Tissierellales</taxon>
        <taxon>Peptoniphilaceae</taxon>
        <taxon>Peptoniphilus</taxon>
    </lineage>
</organism>
<feature type="domain" description="ATP-grasp" evidence="2">
    <location>
        <begin position="119"/>
        <end position="319"/>
    </location>
</feature>
<dbReference type="GO" id="GO:0046872">
    <property type="term" value="F:metal ion binding"/>
    <property type="evidence" value="ECO:0007669"/>
    <property type="project" value="InterPro"/>
</dbReference>
<keyword evidence="1" id="KW-0547">Nucleotide-binding</keyword>
<dbReference type="HOGENOM" id="CLU_054906_0_0_9"/>
<evidence type="ECO:0000256" key="1">
    <source>
        <dbReference type="PROSITE-ProRule" id="PRU00409"/>
    </source>
</evidence>
<gene>
    <name evidence="3" type="ORF">HMPREF9225_0747</name>
</gene>
<dbReference type="eggNOG" id="COG3919">
    <property type="taxonomic scope" value="Bacteria"/>
</dbReference>
<name>E0NKQ8_9FIRM</name>
<evidence type="ECO:0000259" key="2">
    <source>
        <dbReference type="PROSITE" id="PS50975"/>
    </source>
</evidence>
<proteinExistence type="predicted"/>
<keyword evidence="1" id="KW-0067">ATP-binding</keyword>
<dbReference type="EMBL" id="AEEH01000028">
    <property type="protein sequence ID" value="EFM25685.1"/>
    <property type="molecule type" value="Genomic_DNA"/>
</dbReference>
<dbReference type="InterPro" id="IPR011761">
    <property type="entry name" value="ATP-grasp"/>
</dbReference>
<dbReference type="STRING" id="862517.HMPREF9225_0747"/>
<evidence type="ECO:0000313" key="3">
    <source>
        <dbReference type="EMBL" id="EFM25685.1"/>
    </source>
</evidence>
<dbReference type="AlphaFoldDB" id="E0NKQ8"/>
<reference evidence="3 4" key="1">
    <citation type="submission" date="2010-07" db="EMBL/GenBank/DDBJ databases">
        <authorList>
            <person name="Muzny D."/>
            <person name="Qin X."/>
            <person name="Deng J."/>
            <person name="Jiang H."/>
            <person name="Liu Y."/>
            <person name="Qu J."/>
            <person name="Song X.-Z."/>
            <person name="Zhang L."/>
            <person name="Thornton R."/>
            <person name="Coyle M."/>
            <person name="Francisco L."/>
            <person name="Jackson L."/>
            <person name="Javaid M."/>
            <person name="Korchina V."/>
            <person name="Kovar C."/>
            <person name="Mata R."/>
            <person name="Mathew T."/>
            <person name="Ngo R."/>
            <person name="Nguyen L."/>
            <person name="Nguyen N."/>
            <person name="Okwuonu G."/>
            <person name="Ongeri F."/>
            <person name="Pham C."/>
            <person name="Simmons D."/>
            <person name="Wilczek-Boney K."/>
            <person name="Hale W."/>
            <person name="Jakkamsetti A."/>
            <person name="Pham P."/>
            <person name="Ruth R."/>
            <person name="San Lucas F."/>
            <person name="Warren J."/>
            <person name="Zhang J."/>
            <person name="Zhao Z."/>
            <person name="Zhou C."/>
            <person name="Zhu D."/>
            <person name="Lee S."/>
            <person name="Bess C."/>
            <person name="Blankenburg K."/>
            <person name="Forbes L."/>
            <person name="Fu Q."/>
            <person name="Gubbala S."/>
            <person name="Hirani K."/>
            <person name="Jayaseelan J.C."/>
            <person name="Lara F."/>
            <person name="Munidasa M."/>
            <person name="Palculict T."/>
            <person name="Patil S."/>
            <person name="Pu L.-L."/>
            <person name="Saada N."/>
            <person name="Tang L."/>
            <person name="Weissenberger G."/>
            <person name="Zhu Y."/>
            <person name="Hemphill L."/>
            <person name="Shang Y."/>
            <person name="Youmans B."/>
            <person name="Ayvaz T."/>
            <person name="Ross M."/>
            <person name="Santibanez J."/>
            <person name="Aqrawi P."/>
            <person name="Gross S."/>
            <person name="Joshi V."/>
            <person name="Fowler G."/>
            <person name="Nazareth L."/>
            <person name="Reid J."/>
            <person name="Worley K."/>
            <person name="Petrosino J."/>
            <person name="Highlander S."/>
            <person name="Gibbs R."/>
        </authorList>
    </citation>
    <scope>NUCLEOTIDE SEQUENCE [LARGE SCALE GENOMIC DNA]</scope>
    <source>
        <strain evidence="3 4">ATCC BAA-1640</strain>
    </source>
</reference>
<dbReference type="Gene3D" id="3.30.470.20">
    <property type="entry name" value="ATP-grasp fold, B domain"/>
    <property type="match status" value="1"/>
</dbReference>
<dbReference type="RefSeq" id="WP_008901562.1">
    <property type="nucleotide sequence ID" value="NZ_GL397071.1"/>
</dbReference>
<dbReference type="Proteomes" id="UP000003280">
    <property type="component" value="Unassembled WGS sequence"/>
</dbReference>
<dbReference type="PROSITE" id="PS50975">
    <property type="entry name" value="ATP_GRASP"/>
    <property type="match status" value="1"/>
</dbReference>
<comment type="caution">
    <text evidence="3">The sequence shown here is derived from an EMBL/GenBank/DDBJ whole genome shotgun (WGS) entry which is preliminary data.</text>
</comment>
<protein>
    <recommendedName>
        <fullName evidence="2">ATP-grasp domain-containing protein</fullName>
    </recommendedName>
</protein>
<sequence>MFTPVILGTDANAYGVARSFHKEYGKTSYCFGRKPLLYTRDSKIVDVHVDPNFEDNEVFLKTLIDFAKERPEDKLLLISCSDGYTSLITKNSEVLKENYLFNYVDSSMQKLLENKEDFYNMCEKENLPYPKTYIIDKNMYETGEISLPFSFPIALKANDSIEFFHLHFEGKKKAYKIHSEEEFNLELKRIYDAGYSGDMIAQEFIEGGPENMAVLNAYVDKNGKVKMMCLGRCLLDAVLPEEIGNYDFLYTDSDENLYETYGKFLESIGYRGFANFDLKYDDRTKTYKAFEINIRQGRSSYYMTAGGCNFVKFLVEDLVLNLDKDPYYHSGCDKVWLYVDPWVAKKYVAEDKRVFASRLLRRGFEFTQWYEKDRNLKRFLAYVRARLSSIKTYWRYKK</sequence>
<dbReference type="GO" id="GO:0005524">
    <property type="term" value="F:ATP binding"/>
    <property type="evidence" value="ECO:0007669"/>
    <property type="project" value="UniProtKB-UniRule"/>
</dbReference>
<evidence type="ECO:0000313" key="4">
    <source>
        <dbReference type="Proteomes" id="UP000003280"/>
    </source>
</evidence>
<accession>E0NKQ8</accession>
<dbReference type="SUPFAM" id="SSF56059">
    <property type="entry name" value="Glutathione synthetase ATP-binding domain-like"/>
    <property type="match status" value="1"/>
</dbReference>
<dbReference type="OrthoDB" id="5420347at2"/>